<dbReference type="STRING" id="743718.Isova_0501"/>
<dbReference type="EMBL" id="CP002810">
    <property type="protein sequence ID" value="AEG43298.1"/>
    <property type="molecule type" value="Genomic_DNA"/>
</dbReference>
<proteinExistence type="predicted"/>
<dbReference type="InterPro" id="IPR049366">
    <property type="entry name" value="RGL11_C"/>
</dbReference>
<dbReference type="AlphaFoldDB" id="F6FUN7"/>
<accession>F6FUN7</accession>
<keyword evidence="3" id="KW-1185">Reference proteome</keyword>
<dbReference type="Pfam" id="PF21348">
    <property type="entry name" value="RGL11_C"/>
    <property type="match status" value="1"/>
</dbReference>
<reference evidence="2 3" key="1">
    <citation type="submission" date="2011-05" db="EMBL/GenBank/DDBJ databases">
        <title>Complete sequence of Isoptericola variabilis 225.</title>
        <authorList>
            <consortium name="US DOE Joint Genome Institute"/>
            <person name="Lucas S."/>
            <person name="Han J."/>
            <person name="Lapidus A."/>
            <person name="Cheng J.-F."/>
            <person name="Goodwin L."/>
            <person name="Pitluck S."/>
            <person name="Peters L."/>
            <person name="Mikhailova N."/>
            <person name="Zeytun A."/>
            <person name="Han C."/>
            <person name="Tapia R."/>
            <person name="Land M."/>
            <person name="Hauser L."/>
            <person name="Kyrpides N."/>
            <person name="Ivanova N."/>
            <person name="Pagani I."/>
            <person name="Siebers A."/>
            <person name="Allgaier M."/>
            <person name="Thelen M."/>
            <person name="Hugenholtz P."/>
            <person name="Gladden J."/>
            <person name="Woyke T."/>
        </authorList>
    </citation>
    <scope>NUCLEOTIDE SEQUENCE [LARGE SCALE GENOMIC DNA]</scope>
    <source>
        <strain evidence="3">225</strain>
    </source>
</reference>
<dbReference type="KEGG" id="iva:Isova_0501"/>
<feature type="domain" description="Rhamnogalacturonan lyase family 11 C-terminal" evidence="1">
    <location>
        <begin position="15"/>
        <end position="62"/>
    </location>
</feature>
<dbReference type="Proteomes" id="UP000009236">
    <property type="component" value="Chromosome"/>
</dbReference>
<protein>
    <submittedName>
        <fullName evidence="2">Lipolytic protein G-D-S-L family</fullName>
    </submittedName>
</protein>
<dbReference type="Gene3D" id="2.60.40.10">
    <property type="entry name" value="Immunoglobulins"/>
    <property type="match status" value="1"/>
</dbReference>
<name>F6FUN7_ISOV2</name>
<dbReference type="eggNOG" id="COG3401">
    <property type="taxonomic scope" value="Bacteria"/>
</dbReference>
<dbReference type="HOGENOM" id="CLU_1538047_0_0_11"/>
<dbReference type="GO" id="GO:0005975">
    <property type="term" value="P:carbohydrate metabolic process"/>
    <property type="evidence" value="ECO:0007669"/>
    <property type="project" value="UniProtKB-ARBA"/>
</dbReference>
<dbReference type="InterPro" id="IPR013783">
    <property type="entry name" value="Ig-like_fold"/>
</dbReference>
<organism evidence="3">
    <name type="scientific">Isoptericola variabilis (strain 225)</name>
    <dbReference type="NCBI Taxonomy" id="743718"/>
    <lineage>
        <taxon>Bacteria</taxon>
        <taxon>Bacillati</taxon>
        <taxon>Actinomycetota</taxon>
        <taxon>Actinomycetes</taxon>
        <taxon>Micrococcales</taxon>
        <taxon>Promicromonosporaceae</taxon>
        <taxon>Isoptericola</taxon>
    </lineage>
</organism>
<gene>
    <name evidence="2" type="ordered locus">Isova_0501</name>
</gene>
<sequence>MAAAGAVGVPAAAAAEQVDLRLRTLMSDPQYRLAVAWQNTAYNQPPHTSYFLGEGMERPAAPRLAFTTDAPSAERVPGPATGAPGPVQVRVDDVDGGTVKLEATIRQGRDNAHTFSLVVDGETVEVRSVRDATPHEQTASFAVDGLAPGAHEIVVLAANQHGETSSKPVTVRMR</sequence>
<evidence type="ECO:0000259" key="1">
    <source>
        <dbReference type="Pfam" id="PF21348"/>
    </source>
</evidence>
<evidence type="ECO:0000313" key="3">
    <source>
        <dbReference type="Proteomes" id="UP000009236"/>
    </source>
</evidence>
<dbReference type="RefSeq" id="WP_013837693.1">
    <property type="nucleotide sequence ID" value="NC_015588.1"/>
</dbReference>
<evidence type="ECO:0000313" key="2">
    <source>
        <dbReference type="EMBL" id="AEG43298.1"/>
    </source>
</evidence>